<dbReference type="RefSeq" id="WP_184918255.1">
    <property type="nucleotide sequence ID" value="NZ_JACHJR010000001.1"/>
</dbReference>
<comment type="caution">
    <text evidence="1">The sequence shown here is derived from an EMBL/GenBank/DDBJ whole genome shotgun (WGS) entry which is preliminary data.</text>
</comment>
<evidence type="ECO:0000313" key="1">
    <source>
        <dbReference type="EMBL" id="MBB4948532.1"/>
    </source>
</evidence>
<accession>A0A7W7SEE5</accession>
<sequence>MTGADPGYRAVFCDLRTDQVIDVLPLRDVEFDDYIGKPGSLSGTIPVPNPDLGRRVRRVIEGRTSLYLERAGEVWWGGIVWTVTPQSDENGVLTVPVQAATFDSYPARRRIRDDLRLNTRDSADLVTDLWRYVQSAAGGDIGVTYGDGLAGVEQEFFWKGSDDTVVEEAIDQVLAGAGGLEYRIAVYRDPTTGVRLRRLQLGTPQIVSTAAELVLDRPGAVLSYSFPRDATRGGTTLRVKGADVAGGDLSNDAKPMLSAEAVAQNLIDGGHPRIDLSAEFSTVSKQAQLDKIAKDQLKAATGAVVIPTVRIALGQGAPSALLGRTARLRIVDEWFAEGLDARYRVVGLRVTPPERGRPEAADLYLEEL</sequence>
<dbReference type="Proteomes" id="UP000573327">
    <property type="component" value="Unassembled WGS sequence"/>
</dbReference>
<proteinExistence type="predicted"/>
<gene>
    <name evidence="1" type="ORF">F4556_004067</name>
</gene>
<protein>
    <recommendedName>
        <fullName evidence="3">Phage protein D</fullName>
    </recommendedName>
</protein>
<reference evidence="1 2" key="1">
    <citation type="submission" date="2020-08" db="EMBL/GenBank/DDBJ databases">
        <title>Sequencing the genomes of 1000 actinobacteria strains.</title>
        <authorList>
            <person name="Klenk H.-P."/>
        </authorList>
    </citation>
    <scope>NUCLEOTIDE SEQUENCE [LARGE SCALE GENOMIC DNA]</scope>
    <source>
        <strain evidence="1 2">DSM 44786</strain>
    </source>
</reference>
<dbReference type="EMBL" id="JACHJR010000001">
    <property type="protein sequence ID" value="MBB4948532.1"/>
    <property type="molecule type" value="Genomic_DNA"/>
</dbReference>
<organism evidence="1 2">
    <name type="scientific">Kitasatospora gansuensis</name>
    <dbReference type="NCBI Taxonomy" id="258050"/>
    <lineage>
        <taxon>Bacteria</taxon>
        <taxon>Bacillati</taxon>
        <taxon>Actinomycetota</taxon>
        <taxon>Actinomycetes</taxon>
        <taxon>Kitasatosporales</taxon>
        <taxon>Streptomycetaceae</taxon>
        <taxon>Kitasatospora</taxon>
    </lineage>
</organism>
<dbReference type="AlphaFoldDB" id="A0A7W7SEE5"/>
<evidence type="ECO:0008006" key="3">
    <source>
        <dbReference type="Google" id="ProtNLM"/>
    </source>
</evidence>
<evidence type="ECO:0000313" key="2">
    <source>
        <dbReference type="Proteomes" id="UP000573327"/>
    </source>
</evidence>
<name>A0A7W7SEE5_9ACTN</name>
<keyword evidence="2" id="KW-1185">Reference proteome</keyword>